<protein>
    <submittedName>
        <fullName evidence="3">Alpha/beta hydrolase</fullName>
    </submittedName>
</protein>
<dbReference type="PANTHER" id="PTHR43689">
    <property type="entry name" value="HYDROLASE"/>
    <property type="match status" value="1"/>
</dbReference>
<dbReference type="RefSeq" id="WP_188460837.1">
    <property type="nucleotide sequence ID" value="NZ_BAABHU010000003.1"/>
</dbReference>
<dbReference type="EMBL" id="BMEC01000003">
    <property type="protein sequence ID" value="GGC26550.1"/>
    <property type="molecule type" value="Genomic_DNA"/>
</dbReference>
<dbReference type="PANTHER" id="PTHR43689:SF8">
    <property type="entry name" value="ALPHA_BETA-HYDROLASES SUPERFAMILY PROTEIN"/>
    <property type="match status" value="1"/>
</dbReference>
<feature type="domain" description="Peptidase S33 tripeptidyl aminopeptidase-like C-terminal" evidence="2">
    <location>
        <begin position="220"/>
        <end position="281"/>
    </location>
</feature>
<dbReference type="GO" id="GO:0016787">
    <property type="term" value="F:hydrolase activity"/>
    <property type="evidence" value="ECO:0007669"/>
    <property type="project" value="UniProtKB-KW"/>
</dbReference>
<evidence type="ECO:0000313" key="3">
    <source>
        <dbReference type="EMBL" id="GGC26550.1"/>
    </source>
</evidence>
<accession>A0ABQ1LQK1</accession>
<dbReference type="Proteomes" id="UP000636010">
    <property type="component" value="Unassembled WGS sequence"/>
</dbReference>
<feature type="domain" description="AB hydrolase-1" evidence="1">
    <location>
        <begin position="74"/>
        <end position="200"/>
    </location>
</feature>
<dbReference type="Pfam" id="PF08386">
    <property type="entry name" value="Abhydrolase_4"/>
    <property type="match status" value="1"/>
</dbReference>
<sequence length="285" mass="32567">MKKLIYQSIGFYLNTLSKISPERGAKVGFKLFCTPQRTKLRKNHLLFLSTARQEDFNFNGINIKIYQWGSGPKRVLFVHGWQSHSYRWKKYIQGLSEDEYTLIAYDAPGHGLSGNKQFTVPLNAYLLSLLSEKYNGFDTVIAHSIGSMSVLYANVYHPQLQIDRLVLMASPAKAEEFFQFYLDSLNLEPRTMEGIVNEFQLYAKQEIKHISASTYVQALHIPGLIIHDKDDSDTPYTNALALEKNWRKGKLITTEGLGHNLKSEEVVQLVIQYLQNSTADKQLIA</sequence>
<organism evidence="3 4">
    <name type="scientific">Marivirga lumbricoides</name>
    <dbReference type="NCBI Taxonomy" id="1046115"/>
    <lineage>
        <taxon>Bacteria</taxon>
        <taxon>Pseudomonadati</taxon>
        <taxon>Bacteroidota</taxon>
        <taxon>Cytophagia</taxon>
        <taxon>Cytophagales</taxon>
        <taxon>Marivirgaceae</taxon>
        <taxon>Marivirga</taxon>
    </lineage>
</organism>
<keyword evidence="3" id="KW-0378">Hydrolase</keyword>
<reference evidence="4" key="1">
    <citation type="journal article" date="2019" name="Int. J. Syst. Evol. Microbiol.">
        <title>The Global Catalogue of Microorganisms (GCM) 10K type strain sequencing project: providing services to taxonomists for standard genome sequencing and annotation.</title>
        <authorList>
            <consortium name="The Broad Institute Genomics Platform"/>
            <consortium name="The Broad Institute Genome Sequencing Center for Infectious Disease"/>
            <person name="Wu L."/>
            <person name="Ma J."/>
        </authorList>
    </citation>
    <scope>NUCLEOTIDE SEQUENCE [LARGE SCALE GENOMIC DNA]</scope>
    <source>
        <strain evidence="4">CGMCC 1.10832</strain>
    </source>
</reference>
<dbReference type="Gene3D" id="3.40.50.1820">
    <property type="entry name" value="alpha/beta hydrolase"/>
    <property type="match status" value="1"/>
</dbReference>
<evidence type="ECO:0000313" key="4">
    <source>
        <dbReference type="Proteomes" id="UP000636010"/>
    </source>
</evidence>
<keyword evidence="4" id="KW-1185">Reference proteome</keyword>
<proteinExistence type="predicted"/>
<gene>
    <name evidence="3" type="ORF">GCM10011506_09960</name>
</gene>
<dbReference type="InterPro" id="IPR013595">
    <property type="entry name" value="Pept_S33_TAP-like_C"/>
</dbReference>
<dbReference type="InterPro" id="IPR029058">
    <property type="entry name" value="AB_hydrolase_fold"/>
</dbReference>
<dbReference type="InterPro" id="IPR000073">
    <property type="entry name" value="AB_hydrolase_1"/>
</dbReference>
<dbReference type="Pfam" id="PF00561">
    <property type="entry name" value="Abhydrolase_1"/>
    <property type="match status" value="1"/>
</dbReference>
<evidence type="ECO:0000259" key="2">
    <source>
        <dbReference type="Pfam" id="PF08386"/>
    </source>
</evidence>
<comment type="caution">
    <text evidence="3">The sequence shown here is derived from an EMBL/GenBank/DDBJ whole genome shotgun (WGS) entry which is preliminary data.</text>
</comment>
<evidence type="ECO:0000259" key="1">
    <source>
        <dbReference type="Pfam" id="PF00561"/>
    </source>
</evidence>
<dbReference type="SUPFAM" id="SSF53474">
    <property type="entry name" value="alpha/beta-Hydrolases"/>
    <property type="match status" value="1"/>
</dbReference>
<name>A0ABQ1LQK1_9BACT</name>